<feature type="compositionally biased region" description="Polar residues" evidence="1">
    <location>
        <begin position="27"/>
        <end position="39"/>
    </location>
</feature>
<sequence length="803" mass="94241">MYNPVAEEIPYNIEEEEPSIPPPSSENTFNYQSNLNDHQSITSSGSTSHSNSIDFEARSDKSNNAPEFRYGRKEMNIRVNNLLLNQSIDYECIPQVVREWINQDQLRRFECNNSNNNNNSKIEENGKDWSCLENLPQDVKFEIIDFIPTFSMRRDLNIKLSDRETDEYIVDEEAVIGYIDEMNQVLQWKERRMEQCLIVRDVPIKTMHKMRVISKEYAKRMKFKLMTLSHLDLPFALSKIGLCYFASFLKAQQLYLDKKIDENGEDFLIYKEMPYINRELDEEIEEIDDALNEVDNFRTLYEASPLELVMFEYAEPDENLLPNSLVEFVGSNIVVKSVKTTRKPNIIELIFATCKSLQSFVSDSRVLVHHSLPSLEHWTCAFFYGGDYHFESEIEKICGVAPNIKTIDMIFTAERQRNFKQEFLDNIDIGEDTKLIVDGFVNKIIPPSSGKTEREVNITITHLESSDVNTIMKYMEYFRPPTSDCYYLNDLIFSQRYLTLEERKNLAENLFTREDERFPIERLRFDQHSSYSQEDAMDMFAYIIYLSNEYQNGFLFNLVTYLNEQVVDDALEYGWKPAKWDELLLLKSNFTVSQVEKLLQLIRCEYQNDVNFFKYVRLLLCKVYSERYSFAATDKSLVRGLTNYLRKNKFNSSFMKVLFKPSQLCLSKDYFPIIKYATILIPNIIAVSSDVVSFVSLLDFYPDEYWNLQNENGDNILHIFLLSREPGSENELLALDKIIRKHPELLNMLNHQNRSPVHIAFSTEDSGIIRLFSLYDINLEEKDCLGKTPLDYLTDDSLRDYFE</sequence>
<feature type="region of interest" description="Disordered" evidence="1">
    <location>
        <begin position="1"/>
        <end position="67"/>
    </location>
</feature>
<evidence type="ECO:0000256" key="1">
    <source>
        <dbReference type="SAM" id="MobiDB-lite"/>
    </source>
</evidence>
<proteinExistence type="predicted"/>
<dbReference type="InParanoid" id="D2VF40"/>
<dbReference type="VEuPathDB" id="AmoebaDB:NAEGRDRAFT_49024"/>
<evidence type="ECO:0000313" key="2">
    <source>
        <dbReference type="EMBL" id="EFC44616.1"/>
    </source>
</evidence>
<dbReference type="EMBL" id="GG738867">
    <property type="protein sequence ID" value="EFC44616.1"/>
    <property type="molecule type" value="Genomic_DNA"/>
</dbReference>
<name>D2VF40_NAEGR</name>
<dbReference type="AlphaFoldDB" id="D2VF40"/>
<keyword evidence="3" id="KW-1185">Reference proteome</keyword>
<dbReference type="RefSeq" id="XP_002677360.1">
    <property type="nucleotide sequence ID" value="XM_002677314.1"/>
</dbReference>
<gene>
    <name evidence="2" type="ORF">NAEGRDRAFT_49024</name>
</gene>
<dbReference type="KEGG" id="ngr:NAEGRDRAFT_49024"/>
<dbReference type="Gene3D" id="1.25.40.20">
    <property type="entry name" value="Ankyrin repeat-containing domain"/>
    <property type="match status" value="1"/>
</dbReference>
<accession>D2VF40</accession>
<dbReference type="SUPFAM" id="SSF48403">
    <property type="entry name" value="Ankyrin repeat"/>
    <property type="match status" value="1"/>
</dbReference>
<feature type="compositionally biased region" description="Low complexity" evidence="1">
    <location>
        <begin position="40"/>
        <end position="53"/>
    </location>
</feature>
<dbReference type="OrthoDB" id="20727at2759"/>
<protein>
    <submittedName>
        <fullName evidence="2">Predicted protein</fullName>
    </submittedName>
</protein>
<dbReference type="GeneID" id="8856921"/>
<organism evidence="3">
    <name type="scientific">Naegleria gruberi</name>
    <name type="common">Amoeba</name>
    <dbReference type="NCBI Taxonomy" id="5762"/>
    <lineage>
        <taxon>Eukaryota</taxon>
        <taxon>Discoba</taxon>
        <taxon>Heterolobosea</taxon>
        <taxon>Tetramitia</taxon>
        <taxon>Eutetramitia</taxon>
        <taxon>Vahlkampfiidae</taxon>
        <taxon>Naegleria</taxon>
    </lineage>
</organism>
<dbReference type="Proteomes" id="UP000006671">
    <property type="component" value="Unassembled WGS sequence"/>
</dbReference>
<dbReference type="InterPro" id="IPR036770">
    <property type="entry name" value="Ankyrin_rpt-contain_sf"/>
</dbReference>
<reference evidence="2 3" key="1">
    <citation type="journal article" date="2010" name="Cell">
        <title>The genome of Naegleria gruberi illuminates early eukaryotic versatility.</title>
        <authorList>
            <person name="Fritz-Laylin L.K."/>
            <person name="Prochnik S.E."/>
            <person name="Ginger M.L."/>
            <person name="Dacks J.B."/>
            <person name="Carpenter M.L."/>
            <person name="Field M.C."/>
            <person name="Kuo A."/>
            <person name="Paredez A."/>
            <person name="Chapman J."/>
            <person name="Pham J."/>
            <person name="Shu S."/>
            <person name="Neupane R."/>
            <person name="Cipriano M."/>
            <person name="Mancuso J."/>
            <person name="Tu H."/>
            <person name="Salamov A."/>
            <person name="Lindquist E."/>
            <person name="Shapiro H."/>
            <person name="Lucas S."/>
            <person name="Grigoriev I.V."/>
            <person name="Cande W.Z."/>
            <person name="Fulton C."/>
            <person name="Rokhsar D.S."/>
            <person name="Dawson S.C."/>
        </authorList>
    </citation>
    <scope>NUCLEOTIDE SEQUENCE [LARGE SCALE GENOMIC DNA]</scope>
    <source>
        <strain evidence="2 3">NEG-M</strain>
    </source>
</reference>
<evidence type="ECO:0000313" key="3">
    <source>
        <dbReference type="Proteomes" id="UP000006671"/>
    </source>
</evidence>